<dbReference type="GO" id="GO:0050136">
    <property type="term" value="F:NADH dehydrogenase (quinone) (non-electrogenic) activity"/>
    <property type="evidence" value="ECO:0007669"/>
    <property type="project" value="UniProtKB-UniRule"/>
</dbReference>
<evidence type="ECO:0000313" key="10">
    <source>
        <dbReference type="Proteomes" id="UP000178082"/>
    </source>
</evidence>
<reference evidence="9 10" key="1">
    <citation type="journal article" date="2016" name="Nat. Commun.">
        <title>Thousands of microbial genomes shed light on interconnected biogeochemical processes in an aquifer system.</title>
        <authorList>
            <person name="Anantharaman K."/>
            <person name="Brown C.T."/>
            <person name="Hug L.A."/>
            <person name="Sharon I."/>
            <person name="Castelle C.J."/>
            <person name="Probst A.J."/>
            <person name="Thomas B.C."/>
            <person name="Singh A."/>
            <person name="Wilkins M.J."/>
            <person name="Karaoz U."/>
            <person name="Brodie E.L."/>
            <person name="Williams K.H."/>
            <person name="Hubbard S.S."/>
            <person name="Banfield J.F."/>
        </authorList>
    </citation>
    <scope>NUCLEOTIDE SEQUENCE [LARGE SCALE GENOMIC DNA]</scope>
</reference>
<evidence type="ECO:0000256" key="8">
    <source>
        <dbReference type="RuleBase" id="RU003639"/>
    </source>
</evidence>
<comment type="similarity">
    <text evidence="2 7 8">Belongs to the complex I subunit 3 family.</text>
</comment>
<sequence>MADFFSDFNTYKQIGPYIPILILLLAALAFGFGTFIIAIIVRPSKPNKVKLEPYECGLEPATPDTRGSYNVRYFLIGVLFIIFDVETIFLFPWAVVFKKIGLFGFIEMLIFIIILFVGYFYAWRKGALEWV</sequence>
<keyword evidence="7" id="KW-0830">Ubiquinone</keyword>
<feature type="transmembrane region" description="Helical" evidence="7">
    <location>
        <begin position="100"/>
        <end position="122"/>
    </location>
</feature>
<keyword evidence="7" id="KW-1003">Cell membrane</keyword>
<keyword evidence="7" id="KW-1278">Translocase</keyword>
<keyword evidence="5 7" id="KW-1133">Transmembrane helix</keyword>
<dbReference type="GO" id="GO:0005886">
    <property type="term" value="C:plasma membrane"/>
    <property type="evidence" value="ECO:0007669"/>
    <property type="project" value="UniProtKB-SubCell"/>
</dbReference>
<proteinExistence type="inferred from homology"/>
<organism evidence="9 10">
    <name type="scientific">Candidatus Schekmanbacteria bacterium RIFCSPLOWO2_12_FULL_38_15</name>
    <dbReference type="NCBI Taxonomy" id="1817883"/>
    <lineage>
        <taxon>Bacteria</taxon>
        <taxon>Candidatus Schekmaniibacteriota</taxon>
    </lineage>
</organism>
<evidence type="ECO:0000256" key="5">
    <source>
        <dbReference type="ARBA" id="ARBA00022989"/>
    </source>
</evidence>
<feature type="transmembrane region" description="Helical" evidence="7">
    <location>
        <begin position="20"/>
        <end position="41"/>
    </location>
</feature>
<keyword evidence="7 8" id="KW-0520">NAD</keyword>
<comment type="caution">
    <text evidence="9">The sequence shown here is derived from an EMBL/GenBank/DDBJ whole genome shotgun (WGS) entry which is preliminary data.</text>
</comment>
<keyword evidence="3 7" id="KW-0813">Transport</keyword>
<dbReference type="GO" id="GO:0030964">
    <property type="term" value="C:NADH dehydrogenase complex"/>
    <property type="evidence" value="ECO:0007669"/>
    <property type="project" value="TreeGrafter"/>
</dbReference>
<dbReference type="EC" id="7.1.1.-" evidence="7"/>
<dbReference type="HAMAP" id="MF_01394">
    <property type="entry name" value="NDH1_NuoA"/>
    <property type="match status" value="1"/>
</dbReference>
<protein>
    <recommendedName>
        <fullName evidence="7">NADH-quinone oxidoreductase subunit A</fullName>
        <ecNumber evidence="7">7.1.1.-</ecNumber>
    </recommendedName>
    <alternativeName>
        <fullName evidence="7">NADH dehydrogenase I subunit A</fullName>
    </alternativeName>
    <alternativeName>
        <fullName evidence="7">NDH-1 subunit A</fullName>
    </alternativeName>
    <alternativeName>
        <fullName evidence="7">NUO1</fullName>
    </alternativeName>
</protein>
<keyword evidence="7 8" id="KW-0874">Quinone</keyword>
<dbReference type="Proteomes" id="UP000178082">
    <property type="component" value="Unassembled WGS sequence"/>
</dbReference>
<comment type="catalytic activity">
    <reaction evidence="7 8">
        <text>a quinone + NADH + 5 H(+)(in) = a quinol + NAD(+) + 4 H(+)(out)</text>
        <dbReference type="Rhea" id="RHEA:57888"/>
        <dbReference type="ChEBI" id="CHEBI:15378"/>
        <dbReference type="ChEBI" id="CHEBI:24646"/>
        <dbReference type="ChEBI" id="CHEBI:57540"/>
        <dbReference type="ChEBI" id="CHEBI:57945"/>
        <dbReference type="ChEBI" id="CHEBI:132124"/>
    </reaction>
</comment>
<comment type="subcellular location">
    <subcellularLocation>
        <location evidence="7 8">Cell membrane</location>
        <topology evidence="7 8">Multi-pass membrane protein</topology>
    </subcellularLocation>
    <subcellularLocation>
        <location evidence="1">Membrane</location>
        <topology evidence="1">Multi-pass membrane protein</topology>
    </subcellularLocation>
</comment>
<dbReference type="GO" id="GO:0048038">
    <property type="term" value="F:quinone binding"/>
    <property type="evidence" value="ECO:0007669"/>
    <property type="project" value="UniProtKB-KW"/>
</dbReference>
<dbReference type="InterPro" id="IPR000440">
    <property type="entry name" value="NADH_UbQ/plastoQ_OxRdtase_su3"/>
</dbReference>
<dbReference type="Gene3D" id="1.20.58.1610">
    <property type="entry name" value="NADH:ubiquinone/plastoquinone oxidoreductase, chain 3"/>
    <property type="match status" value="1"/>
</dbReference>
<dbReference type="AlphaFoldDB" id="A0A1F7SGK5"/>
<evidence type="ECO:0000256" key="4">
    <source>
        <dbReference type="ARBA" id="ARBA00022692"/>
    </source>
</evidence>
<evidence type="ECO:0000256" key="1">
    <source>
        <dbReference type="ARBA" id="ARBA00004141"/>
    </source>
</evidence>
<evidence type="ECO:0000256" key="7">
    <source>
        <dbReference type="HAMAP-Rule" id="MF_01394"/>
    </source>
</evidence>
<gene>
    <name evidence="7" type="primary">nuoA</name>
    <name evidence="9" type="ORF">A3G31_00555</name>
</gene>
<evidence type="ECO:0000313" key="9">
    <source>
        <dbReference type="EMBL" id="OGL52871.1"/>
    </source>
</evidence>
<dbReference type="InterPro" id="IPR038430">
    <property type="entry name" value="NDAH_ubi_oxred_su3_sf"/>
</dbReference>
<dbReference type="InterPro" id="IPR023043">
    <property type="entry name" value="NAD(P)H_OxRDtase_bac/plastid"/>
</dbReference>
<dbReference type="GO" id="GO:0008137">
    <property type="term" value="F:NADH dehydrogenase (ubiquinone) activity"/>
    <property type="evidence" value="ECO:0007669"/>
    <property type="project" value="InterPro"/>
</dbReference>
<comment type="subunit">
    <text evidence="7">NDH-1 is composed of 14 different subunits. Subunits NuoA, H, J, K, L, M, N constitute the membrane sector of the complex.</text>
</comment>
<dbReference type="EMBL" id="MGDI01000029">
    <property type="protein sequence ID" value="OGL52871.1"/>
    <property type="molecule type" value="Genomic_DNA"/>
</dbReference>
<dbReference type="PANTHER" id="PTHR11058">
    <property type="entry name" value="NADH-UBIQUINONE OXIDOREDUCTASE CHAIN 3"/>
    <property type="match status" value="1"/>
</dbReference>
<comment type="function">
    <text evidence="7">NDH-1 shuttles electrons from NADH, via FMN and iron-sulfur (Fe-S) centers, to quinones in the respiratory chain. The immediate electron acceptor for the enzyme in this species is believed to be ubiquinone. Couples the redox reaction to proton translocation (for every two electrons transferred, four hydrogen ions are translocated across the cytoplasmic membrane), and thus conserves the redox energy in a proton gradient.</text>
</comment>
<evidence type="ECO:0000256" key="6">
    <source>
        <dbReference type="ARBA" id="ARBA00023136"/>
    </source>
</evidence>
<evidence type="ECO:0000256" key="3">
    <source>
        <dbReference type="ARBA" id="ARBA00022448"/>
    </source>
</evidence>
<evidence type="ECO:0000256" key="2">
    <source>
        <dbReference type="ARBA" id="ARBA00008472"/>
    </source>
</evidence>
<dbReference type="STRING" id="1817883.A3G31_00555"/>
<dbReference type="Pfam" id="PF00507">
    <property type="entry name" value="Oxidored_q4"/>
    <property type="match status" value="1"/>
</dbReference>
<name>A0A1F7SGK5_9BACT</name>
<accession>A0A1F7SGK5</accession>
<keyword evidence="6 7" id="KW-0472">Membrane</keyword>
<dbReference type="PANTHER" id="PTHR11058:SF9">
    <property type="entry name" value="NADH-UBIQUINONE OXIDOREDUCTASE CHAIN 3"/>
    <property type="match status" value="1"/>
</dbReference>
<feature type="transmembrane region" description="Helical" evidence="7">
    <location>
        <begin position="73"/>
        <end position="94"/>
    </location>
</feature>
<keyword evidence="4 7" id="KW-0812">Transmembrane</keyword>